<dbReference type="InterPro" id="IPR050907">
    <property type="entry name" value="SRSF"/>
</dbReference>
<evidence type="ECO:0000313" key="8">
    <source>
        <dbReference type="Proteomes" id="UP000678499"/>
    </source>
</evidence>
<evidence type="ECO:0000259" key="5">
    <source>
        <dbReference type="PROSITE" id="PS50102"/>
    </source>
</evidence>
<feature type="region of interest" description="Disordered" evidence="4">
    <location>
        <begin position="78"/>
        <end position="99"/>
    </location>
</feature>
<accession>A0A7R9BC07</accession>
<dbReference type="Pfam" id="PF00076">
    <property type="entry name" value="RRM_1"/>
    <property type="match status" value="1"/>
</dbReference>
<evidence type="ECO:0000256" key="3">
    <source>
        <dbReference type="PROSITE-ProRule" id="PRU00176"/>
    </source>
</evidence>
<dbReference type="InterPro" id="IPR001878">
    <property type="entry name" value="Znf_CCHC"/>
</dbReference>
<dbReference type="EMBL" id="OA882057">
    <property type="protein sequence ID" value="CAD7272328.1"/>
    <property type="molecule type" value="Genomic_DNA"/>
</dbReference>
<dbReference type="FunFam" id="3.30.70.330:FF:001074">
    <property type="entry name" value="Splicing factor, arginine/serine-rich 7"/>
    <property type="match status" value="1"/>
</dbReference>
<keyword evidence="2" id="KW-0862">Zinc</keyword>
<proteinExistence type="predicted"/>
<dbReference type="SMART" id="SM00360">
    <property type="entry name" value="RRM"/>
    <property type="match status" value="1"/>
</dbReference>
<dbReference type="SUPFAM" id="SSF54928">
    <property type="entry name" value="RNA-binding domain, RBD"/>
    <property type="match status" value="1"/>
</dbReference>
<dbReference type="AlphaFoldDB" id="A0A7R9BC07"/>
<keyword evidence="2" id="KW-0863">Zinc-finger</keyword>
<dbReference type="InterPro" id="IPR036875">
    <property type="entry name" value="Znf_CCHC_sf"/>
</dbReference>
<sequence length="149" mass="16921">MSRGRGSSETKVYVGDLSPSTSKDEIESAFGYYGNLRNVWVARNPPGFAFIEFDDLRDAEDAVRNLDGKRIGGRRVRVEISTGKAPRSRGGSRSSSRRLKPFNPTDRCYRCGIRGHYAYDCEDSKRRRACLSCVCFERRRLAEKMLIVV</sequence>
<dbReference type="Proteomes" id="UP000678499">
    <property type="component" value="Unassembled WGS sequence"/>
</dbReference>
<dbReference type="PANTHER" id="PTHR23147">
    <property type="entry name" value="SERINE/ARGININE RICH SPLICING FACTOR"/>
    <property type="match status" value="1"/>
</dbReference>
<keyword evidence="2" id="KW-0479">Metal-binding</keyword>
<dbReference type="SUPFAM" id="SSF57756">
    <property type="entry name" value="Retrovirus zinc finger-like domains"/>
    <property type="match status" value="1"/>
</dbReference>
<dbReference type="InterPro" id="IPR035979">
    <property type="entry name" value="RBD_domain_sf"/>
</dbReference>
<evidence type="ECO:0000313" key="7">
    <source>
        <dbReference type="EMBL" id="CAD7272328.1"/>
    </source>
</evidence>
<dbReference type="Gene3D" id="4.10.60.10">
    <property type="entry name" value="Zinc finger, CCHC-type"/>
    <property type="match status" value="1"/>
</dbReference>
<organism evidence="7">
    <name type="scientific">Notodromas monacha</name>
    <dbReference type="NCBI Taxonomy" id="399045"/>
    <lineage>
        <taxon>Eukaryota</taxon>
        <taxon>Metazoa</taxon>
        <taxon>Ecdysozoa</taxon>
        <taxon>Arthropoda</taxon>
        <taxon>Crustacea</taxon>
        <taxon>Oligostraca</taxon>
        <taxon>Ostracoda</taxon>
        <taxon>Podocopa</taxon>
        <taxon>Podocopida</taxon>
        <taxon>Cypridocopina</taxon>
        <taxon>Cypridoidea</taxon>
        <taxon>Cyprididae</taxon>
        <taxon>Notodromas</taxon>
    </lineage>
</organism>
<dbReference type="EMBL" id="CAJPEX010000020">
    <property type="protein sequence ID" value="CAG0912480.1"/>
    <property type="molecule type" value="Genomic_DNA"/>
</dbReference>
<dbReference type="Gene3D" id="3.30.70.330">
    <property type="match status" value="1"/>
</dbReference>
<reference evidence="7" key="1">
    <citation type="submission" date="2020-11" db="EMBL/GenBank/DDBJ databases">
        <authorList>
            <person name="Tran Van P."/>
        </authorList>
    </citation>
    <scope>NUCLEOTIDE SEQUENCE</scope>
</reference>
<dbReference type="InterPro" id="IPR012677">
    <property type="entry name" value="Nucleotide-bd_a/b_plait_sf"/>
</dbReference>
<evidence type="ECO:0000256" key="4">
    <source>
        <dbReference type="SAM" id="MobiDB-lite"/>
    </source>
</evidence>
<dbReference type="GO" id="GO:0008270">
    <property type="term" value="F:zinc ion binding"/>
    <property type="evidence" value="ECO:0007669"/>
    <property type="project" value="UniProtKB-KW"/>
</dbReference>
<dbReference type="CDD" id="cd12373">
    <property type="entry name" value="RRM_SRSF3_like"/>
    <property type="match status" value="1"/>
</dbReference>
<protein>
    <recommendedName>
        <fullName evidence="9">Serine/arginine-rich splicing factor 7</fullName>
    </recommendedName>
</protein>
<feature type="domain" description="CCHC-type" evidence="6">
    <location>
        <begin position="107"/>
        <end position="123"/>
    </location>
</feature>
<dbReference type="InterPro" id="IPR000504">
    <property type="entry name" value="RRM_dom"/>
</dbReference>
<dbReference type="Pfam" id="PF00098">
    <property type="entry name" value="zf-CCHC"/>
    <property type="match status" value="1"/>
</dbReference>
<feature type="domain" description="RRM" evidence="5">
    <location>
        <begin position="10"/>
        <end position="83"/>
    </location>
</feature>
<keyword evidence="8" id="KW-1185">Reference proteome</keyword>
<dbReference type="PROSITE" id="PS50102">
    <property type="entry name" value="RRM"/>
    <property type="match status" value="1"/>
</dbReference>
<gene>
    <name evidence="7" type="ORF">NMOB1V02_LOCUS270</name>
</gene>
<evidence type="ECO:0000256" key="1">
    <source>
        <dbReference type="ARBA" id="ARBA00022884"/>
    </source>
</evidence>
<dbReference type="OrthoDB" id="5970at2759"/>
<name>A0A7R9BC07_9CRUS</name>
<evidence type="ECO:0000259" key="6">
    <source>
        <dbReference type="PROSITE" id="PS50158"/>
    </source>
</evidence>
<dbReference type="PROSITE" id="PS50158">
    <property type="entry name" value="ZF_CCHC"/>
    <property type="match status" value="1"/>
</dbReference>
<dbReference type="GO" id="GO:0003723">
    <property type="term" value="F:RNA binding"/>
    <property type="evidence" value="ECO:0007669"/>
    <property type="project" value="UniProtKB-UniRule"/>
</dbReference>
<evidence type="ECO:0000256" key="2">
    <source>
        <dbReference type="PROSITE-ProRule" id="PRU00047"/>
    </source>
</evidence>
<evidence type="ECO:0008006" key="9">
    <source>
        <dbReference type="Google" id="ProtNLM"/>
    </source>
</evidence>
<keyword evidence="1 3" id="KW-0694">RNA-binding</keyword>